<comment type="caution">
    <text evidence="5">The sequence shown here is derived from an EMBL/GenBank/DDBJ whole genome shotgun (WGS) entry which is preliminary data.</text>
</comment>
<name>A0A8S1CBQ9_9INSE</name>
<dbReference type="PANTHER" id="PTHR13268">
    <property type="entry name" value="BREAST CARCINOMA AMPLIFIED SEQUENCE 3"/>
    <property type="match status" value="1"/>
</dbReference>
<feature type="region of interest" description="Disordered" evidence="2">
    <location>
        <begin position="28"/>
        <end position="96"/>
    </location>
</feature>
<dbReference type="Pfam" id="PF12490">
    <property type="entry name" value="BCAS3"/>
    <property type="match status" value="1"/>
</dbReference>
<feature type="compositionally biased region" description="Low complexity" evidence="2">
    <location>
        <begin position="38"/>
        <end position="49"/>
    </location>
</feature>
<dbReference type="GO" id="GO:0000407">
    <property type="term" value="C:phagophore assembly site"/>
    <property type="evidence" value="ECO:0007669"/>
    <property type="project" value="UniProtKB-SubCell"/>
</dbReference>
<dbReference type="GO" id="GO:0006914">
    <property type="term" value="P:autophagy"/>
    <property type="evidence" value="ECO:0007669"/>
    <property type="project" value="InterPro"/>
</dbReference>
<dbReference type="SUPFAM" id="SSF50978">
    <property type="entry name" value="WD40 repeat-like"/>
    <property type="match status" value="1"/>
</dbReference>
<dbReference type="GO" id="GO:0042594">
    <property type="term" value="P:response to starvation"/>
    <property type="evidence" value="ECO:0007669"/>
    <property type="project" value="TreeGrafter"/>
</dbReference>
<dbReference type="InterPro" id="IPR022175">
    <property type="entry name" value="BCAS3_dom"/>
</dbReference>
<organism evidence="5 6">
    <name type="scientific">Cloeon dipterum</name>
    <dbReference type="NCBI Taxonomy" id="197152"/>
    <lineage>
        <taxon>Eukaryota</taxon>
        <taxon>Metazoa</taxon>
        <taxon>Ecdysozoa</taxon>
        <taxon>Arthropoda</taxon>
        <taxon>Hexapoda</taxon>
        <taxon>Insecta</taxon>
        <taxon>Pterygota</taxon>
        <taxon>Palaeoptera</taxon>
        <taxon>Ephemeroptera</taxon>
        <taxon>Pisciforma</taxon>
        <taxon>Baetidae</taxon>
        <taxon>Cloeon</taxon>
    </lineage>
</organism>
<dbReference type="InterPro" id="IPR015943">
    <property type="entry name" value="WD40/YVTN_repeat-like_dom_sf"/>
</dbReference>
<dbReference type="InterPro" id="IPR036322">
    <property type="entry name" value="WD40_repeat_dom_sf"/>
</dbReference>
<comment type="subcellular location">
    <subcellularLocation>
        <location evidence="1">Preautophagosomal structure</location>
    </subcellularLocation>
</comment>
<dbReference type="AlphaFoldDB" id="A0A8S1CBQ9"/>
<dbReference type="PANTHER" id="PTHR13268:SF0">
    <property type="entry name" value="BCAS3 MICROTUBULE ASSOCIATED CELL MIGRATION FACTOR"/>
    <property type="match status" value="1"/>
</dbReference>
<feature type="domain" description="BCAS3" evidence="3">
    <location>
        <begin position="667"/>
        <end position="707"/>
    </location>
</feature>
<dbReference type="InterPro" id="IPR045142">
    <property type="entry name" value="BCAS3-like"/>
</dbReference>
<feature type="domain" description="BCAS3 WD40" evidence="4">
    <location>
        <begin position="132"/>
        <end position="503"/>
    </location>
</feature>
<protein>
    <recommendedName>
        <fullName evidence="7">BCAS3 domain-containing protein</fullName>
    </recommendedName>
</protein>
<gene>
    <name evidence="5" type="ORF">CLODIP_2_CD02583</name>
</gene>
<reference evidence="5 6" key="1">
    <citation type="submission" date="2020-04" db="EMBL/GenBank/DDBJ databases">
        <authorList>
            <person name="Alioto T."/>
            <person name="Alioto T."/>
            <person name="Gomez Garrido J."/>
        </authorList>
    </citation>
    <scope>NUCLEOTIDE SEQUENCE [LARGE SCALE GENOMIC DNA]</scope>
</reference>
<feature type="region of interest" description="Disordered" evidence="2">
    <location>
        <begin position="906"/>
        <end position="935"/>
    </location>
</feature>
<dbReference type="Proteomes" id="UP000494165">
    <property type="component" value="Unassembled WGS sequence"/>
</dbReference>
<evidence type="ECO:0000313" key="6">
    <source>
        <dbReference type="Proteomes" id="UP000494165"/>
    </source>
</evidence>
<feature type="compositionally biased region" description="Gly residues" evidence="2">
    <location>
        <begin position="55"/>
        <end position="69"/>
    </location>
</feature>
<dbReference type="EMBL" id="CADEPI010000042">
    <property type="protein sequence ID" value="CAB3369083.1"/>
    <property type="molecule type" value="Genomic_DNA"/>
</dbReference>
<evidence type="ECO:0008006" key="7">
    <source>
        <dbReference type="Google" id="ProtNLM"/>
    </source>
</evidence>
<accession>A0A8S1CBQ9</accession>
<sequence length="935" mass="100752">MPDVTSAAGQEPLQISWHSNNYVANSVQSSSISGRNFDSASSEDAACDSPEADSDGGGSRGGWERGGGLSSSRSEPRTSMSAESGTKGLKEGLKVRPQPVSDKTILESVAGFINEVVPQGYMTGQQVDSKDAILWARFETMDANDPQLLGDAGVGGPPLLLVLGYAVGVQIWLVPASGEATEVFSRRQGVVQILRLIPSPEPRRAQEGDLVKKRPLIALFDSANMAICSLRTGEQVKVIPNRSICEILVNRDCIAIMTPTKIELLDTVRLEKMFEINTCYVSPGLNPNPVALGARWLAFADSRLSPSVRSSGGAELEGVPSYTASMLQAAKTLGKGIREVASSLTGQKMAQAAPALDASTPGVVTVLDTSKGVDDMEQAAVAHFVAHAAPIVHMTFDSSGSLLLTADKNGHDFHIFQLHPHPCASSLGAVHHLYVLHRGDTTAKVQDVSFSIDSRFCAVSTLRGTTHVFAINPYGGAPTMRTHGCNAMVNRLSRFHRSAGLDDPLPCPNPRLPPYPKPTVLFPLVQLRQPLAASAINPAIQSSQRPGQGRTSSDEGVPLRVAATFSGPRAWLAGPGVMLGRDREKRKPAVALFVVACHGNLIEYHLEPKPTPGKEKHGDEAGIVLEVSAKAQWSLQRPQQSPSYKIALDPENPLMLGHNLIKPLRQKKDSNDYWLSQVEIHTHAGPHRRLWMGPQFTFKTYTTTKTANGIIERETMDVGTSSRPARSHPVNMPSSGTIPVLIESGSCSSYDQSPRLMEMCSNPEGDLFSGVSRLRDDLAEAMIESPAGFATKEPGRPRAGRCPSVDEGLPRVQITIAATLQTPDTPHLPTAISEAAEDEQFVEALPGQETPPVEELEELQISDESFEGVEEPPVEEPVQLELLPSEPFEEVPTILDEPPTVEVITELPDENQEPLRGVLSNSNKTKGKKAKKKKK</sequence>
<dbReference type="InterPro" id="IPR048382">
    <property type="entry name" value="BCAS3_WD40"/>
</dbReference>
<dbReference type="Pfam" id="PF21034">
    <property type="entry name" value="BCAS3_WD40"/>
    <property type="match status" value="1"/>
</dbReference>
<feature type="compositionally biased region" description="Low complexity" evidence="2">
    <location>
        <begin position="70"/>
        <end position="81"/>
    </location>
</feature>
<dbReference type="Gene3D" id="2.130.10.10">
    <property type="entry name" value="YVTN repeat-like/Quinoprotein amine dehydrogenase"/>
    <property type="match status" value="1"/>
</dbReference>
<dbReference type="OrthoDB" id="25778at2759"/>
<proteinExistence type="predicted"/>
<evidence type="ECO:0000256" key="1">
    <source>
        <dbReference type="ARBA" id="ARBA00004329"/>
    </source>
</evidence>
<keyword evidence="6" id="KW-1185">Reference proteome</keyword>
<evidence type="ECO:0000256" key="2">
    <source>
        <dbReference type="SAM" id="MobiDB-lite"/>
    </source>
</evidence>
<evidence type="ECO:0000313" key="5">
    <source>
        <dbReference type="EMBL" id="CAB3369083.1"/>
    </source>
</evidence>
<evidence type="ECO:0000259" key="4">
    <source>
        <dbReference type="Pfam" id="PF21034"/>
    </source>
</evidence>
<evidence type="ECO:0000259" key="3">
    <source>
        <dbReference type="Pfam" id="PF12490"/>
    </source>
</evidence>
<feature type="compositionally biased region" description="Basic residues" evidence="2">
    <location>
        <begin position="925"/>
        <end position="935"/>
    </location>
</feature>